<dbReference type="GO" id="GO:0005524">
    <property type="term" value="F:ATP binding"/>
    <property type="evidence" value="ECO:0007669"/>
    <property type="project" value="UniProtKB-KW"/>
</dbReference>
<dbReference type="PANTHER" id="PTHR42794:SF1">
    <property type="entry name" value="HEMIN IMPORT ATP-BINDING PROTEIN HMUV"/>
    <property type="match status" value="1"/>
</dbReference>
<keyword evidence="3" id="KW-0547">Nucleotide-binding</keyword>
<dbReference type="Proteomes" id="UP000463961">
    <property type="component" value="Chromosome"/>
</dbReference>
<dbReference type="GO" id="GO:0016887">
    <property type="term" value="F:ATP hydrolysis activity"/>
    <property type="evidence" value="ECO:0007669"/>
    <property type="project" value="InterPro"/>
</dbReference>
<sequence length="273" mass="29801">MMSLHGSSVDVLKAIFKVADVELRVGQTQVSKALGFEVYPGEMLAILGRNGVGKSTLLSCLAGLPRGEMAGDILLGGKTYQAWGDRASACWRGWLAQKQQDQFSATVLETVISGRHPHLNRWSWESADDRALALASLAAVGMTDFAARDVLTLSGGERQRVAVATILTQNPTLYFMDEPLAHLDLNHQIEVLNLLRAKAKRERVSAIMVLHEPGLAHRYCDSALLLFGEGEWLYGSASAVLTADNLSRLYGYPLLQIENPGADGQVQRWFVPA</sequence>
<protein>
    <submittedName>
        <fullName evidence="7">ABC transporter ATP-binding protein</fullName>
    </submittedName>
</protein>
<reference evidence="8" key="1">
    <citation type="submission" date="2020-01" db="EMBL/GenBank/DDBJ databases">
        <title>Phosphoaccumulans saitamaens gen. nov., sp. nov., a polyphosphate accumulating bacterium isolated from surface river water.</title>
        <authorList>
            <person name="Watanabe K."/>
            <person name="Suda W."/>
        </authorList>
    </citation>
    <scope>NUCLEOTIDE SEQUENCE [LARGE SCALE GENOMIC DNA]</scope>
    <source>
        <strain evidence="8">ICHIAU1</strain>
    </source>
</reference>
<dbReference type="InterPro" id="IPR003439">
    <property type="entry name" value="ABC_transporter-like_ATP-bd"/>
</dbReference>
<dbReference type="RefSeq" id="WP_242451486.1">
    <property type="nucleotide sequence ID" value="NZ_AP019011.1"/>
</dbReference>
<dbReference type="Gene3D" id="3.40.50.300">
    <property type="entry name" value="P-loop containing nucleotide triphosphate hydrolases"/>
    <property type="match status" value="1"/>
</dbReference>
<evidence type="ECO:0000256" key="3">
    <source>
        <dbReference type="ARBA" id="ARBA00022741"/>
    </source>
</evidence>
<gene>
    <name evidence="7" type="ORF">ICHIAU1_04460</name>
</gene>
<dbReference type="PANTHER" id="PTHR42794">
    <property type="entry name" value="HEMIN IMPORT ATP-BINDING PROTEIN HMUV"/>
    <property type="match status" value="1"/>
</dbReference>
<dbReference type="InterPro" id="IPR027417">
    <property type="entry name" value="P-loop_NTPase"/>
</dbReference>
<keyword evidence="2" id="KW-1003">Cell membrane</keyword>
<proteinExistence type="predicted"/>
<evidence type="ECO:0000256" key="6">
    <source>
        <dbReference type="ARBA" id="ARBA00037066"/>
    </source>
</evidence>
<evidence type="ECO:0000256" key="1">
    <source>
        <dbReference type="ARBA" id="ARBA00022448"/>
    </source>
</evidence>
<dbReference type="InterPro" id="IPR003593">
    <property type="entry name" value="AAA+_ATPase"/>
</dbReference>
<dbReference type="CDD" id="cd03214">
    <property type="entry name" value="ABC_Iron-Siderophores_B12_Hemin"/>
    <property type="match status" value="1"/>
</dbReference>
<evidence type="ECO:0000256" key="2">
    <source>
        <dbReference type="ARBA" id="ARBA00022475"/>
    </source>
</evidence>
<dbReference type="AlphaFoldDB" id="A0A679I710"/>
<evidence type="ECO:0000256" key="4">
    <source>
        <dbReference type="ARBA" id="ARBA00022840"/>
    </source>
</evidence>
<keyword evidence="2" id="KW-0472">Membrane</keyword>
<dbReference type="EMBL" id="AP022345">
    <property type="protein sequence ID" value="BBU68163.1"/>
    <property type="molecule type" value="Genomic_DNA"/>
</dbReference>
<dbReference type="PROSITE" id="PS50893">
    <property type="entry name" value="ABC_TRANSPORTER_2"/>
    <property type="match status" value="1"/>
</dbReference>
<keyword evidence="4 7" id="KW-0067">ATP-binding</keyword>
<evidence type="ECO:0000256" key="5">
    <source>
        <dbReference type="ARBA" id="ARBA00022967"/>
    </source>
</evidence>
<dbReference type="InterPro" id="IPR017871">
    <property type="entry name" value="ABC_transporter-like_CS"/>
</dbReference>
<dbReference type="Pfam" id="PF00005">
    <property type="entry name" value="ABC_tran"/>
    <property type="match status" value="1"/>
</dbReference>
<dbReference type="SMART" id="SM00382">
    <property type="entry name" value="AAA"/>
    <property type="match status" value="1"/>
</dbReference>
<name>A0A679I710_9RHOO</name>
<keyword evidence="1" id="KW-0813">Transport</keyword>
<dbReference type="SUPFAM" id="SSF52540">
    <property type="entry name" value="P-loop containing nucleoside triphosphate hydrolases"/>
    <property type="match status" value="1"/>
</dbReference>
<dbReference type="PROSITE" id="PS00211">
    <property type="entry name" value="ABC_TRANSPORTER_1"/>
    <property type="match status" value="1"/>
</dbReference>
<evidence type="ECO:0000313" key="8">
    <source>
        <dbReference type="Proteomes" id="UP000463961"/>
    </source>
</evidence>
<organism evidence="7 8">
    <name type="scientific">Fluviibacter phosphoraccumulans</name>
    <dbReference type="NCBI Taxonomy" id="1751046"/>
    <lineage>
        <taxon>Bacteria</taxon>
        <taxon>Pseudomonadati</taxon>
        <taxon>Pseudomonadota</taxon>
        <taxon>Betaproteobacteria</taxon>
        <taxon>Rhodocyclales</taxon>
        <taxon>Fluviibacteraceae</taxon>
        <taxon>Fluviibacter</taxon>
    </lineage>
</organism>
<keyword evidence="8" id="KW-1185">Reference proteome</keyword>
<comment type="function">
    <text evidence="6">Part of the ABC transporter complex HmuTUV involved in hemin import. Responsible for energy coupling to the transport system.</text>
</comment>
<evidence type="ECO:0000313" key="7">
    <source>
        <dbReference type="EMBL" id="BBU68163.1"/>
    </source>
</evidence>
<keyword evidence="5" id="KW-1278">Translocase</keyword>
<accession>A0A679I710</accession>